<evidence type="ECO:0000256" key="3">
    <source>
        <dbReference type="SAM" id="MobiDB-lite"/>
    </source>
</evidence>
<organism evidence="4 5">
    <name type="scientific">Candidimonas nitroreducens</name>
    <dbReference type="NCBI Taxonomy" id="683354"/>
    <lineage>
        <taxon>Bacteria</taxon>
        <taxon>Pseudomonadati</taxon>
        <taxon>Pseudomonadota</taxon>
        <taxon>Betaproteobacteria</taxon>
        <taxon>Burkholderiales</taxon>
        <taxon>Alcaligenaceae</taxon>
        <taxon>Candidimonas</taxon>
    </lineage>
</organism>
<dbReference type="Proteomes" id="UP000214603">
    <property type="component" value="Unassembled WGS sequence"/>
</dbReference>
<dbReference type="HAMAP" id="MF_00048">
    <property type="entry name" value="UPF0102"/>
    <property type="match status" value="1"/>
</dbReference>
<dbReference type="PANTHER" id="PTHR34039">
    <property type="entry name" value="UPF0102 PROTEIN YRAN"/>
    <property type="match status" value="1"/>
</dbReference>
<dbReference type="CDD" id="cd20736">
    <property type="entry name" value="PoNe_Nuclease"/>
    <property type="match status" value="1"/>
</dbReference>
<dbReference type="GO" id="GO:0003676">
    <property type="term" value="F:nucleic acid binding"/>
    <property type="evidence" value="ECO:0007669"/>
    <property type="project" value="InterPro"/>
</dbReference>
<comment type="caution">
    <text evidence="4">The sequence shown here is derived from an EMBL/GenBank/DDBJ whole genome shotgun (WGS) entry which is preliminary data.</text>
</comment>
<protein>
    <recommendedName>
        <fullName evidence="2">UPF0102 protein CEY11_12680</fullName>
    </recommendedName>
</protein>
<dbReference type="EMBL" id="NJIH01000007">
    <property type="protein sequence ID" value="OWT59044.1"/>
    <property type="molecule type" value="Genomic_DNA"/>
</dbReference>
<evidence type="ECO:0000256" key="2">
    <source>
        <dbReference type="HAMAP-Rule" id="MF_00048"/>
    </source>
</evidence>
<feature type="compositionally biased region" description="Polar residues" evidence="3">
    <location>
        <begin position="45"/>
        <end position="57"/>
    </location>
</feature>
<dbReference type="PANTHER" id="PTHR34039:SF1">
    <property type="entry name" value="UPF0102 PROTEIN YRAN"/>
    <property type="match status" value="1"/>
</dbReference>
<evidence type="ECO:0000313" key="4">
    <source>
        <dbReference type="EMBL" id="OWT59044.1"/>
    </source>
</evidence>
<dbReference type="NCBIfam" id="TIGR00252">
    <property type="entry name" value="YraN family protein"/>
    <property type="match status" value="1"/>
</dbReference>
<dbReference type="InterPro" id="IPR011856">
    <property type="entry name" value="tRNA_endonuc-like_dom_sf"/>
</dbReference>
<evidence type="ECO:0000313" key="5">
    <source>
        <dbReference type="Proteomes" id="UP000214603"/>
    </source>
</evidence>
<sequence>MQGEDSAILLELARIAQRDAIRRRKRRLAAAARPQKPRRAAPSRMPTQAQQNGLQAESQARRWLERSGLRILARNLRCGVGEIDLVGLDGAVLVFIEVRHRRSTQYGGAAASVNRQKQQRLMRAAQYFLPRLSRRYFDCNIPACRFDVVALEPSGLRWYKHAFGSD</sequence>
<dbReference type="OrthoDB" id="9794876at2"/>
<comment type="similarity">
    <text evidence="1 2">Belongs to the UPF0102 family.</text>
</comment>
<feature type="region of interest" description="Disordered" evidence="3">
    <location>
        <begin position="25"/>
        <end position="57"/>
    </location>
</feature>
<accession>A0A225MCM4</accession>
<gene>
    <name evidence="4" type="ORF">CEY11_12680</name>
</gene>
<dbReference type="InterPro" id="IPR011335">
    <property type="entry name" value="Restrct_endonuc-II-like"/>
</dbReference>
<dbReference type="RefSeq" id="WP_088603775.1">
    <property type="nucleotide sequence ID" value="NZ_NJIH01000007.1"/>
</dbReference>
<dbReference type="InterPro" id="IPR003509">
    <property type="entry name" value="UPF0102_YraN-like"/>
</dbReference>
<dbReference type="Pfam" id="PF02021">
    <property type="entry name" value="UPF0102"/>
    <property type="match status" value="1"/>
</dbReference>
<dbReference type="SUPFAM" id="SSF52980">
    <property type="entry name" value="Restriction endonuclease-like"/>
    <property type="match status" value="1"/>
</dbReference>
<evidence type="ECO:0000256" key="1">
    <source>
        <dbReference type="ARBA" id="ARBA00006738"/>
    </source>
</evidence>
<name>A0A225MCM4_9BURK</name>
<dbReference type="NCBIfam" id="NF009150">
    <property type="entry name" value="PRK12497.1-3"/>
    <property type="match status" value="1"/>
</dbReference>
<dbReference type="Gene3D" id="3.40.1350.10">
    <property type="match status" value="1"/>
</dbReference>
<dbReference type="AlphaFoldDB" id="A0A225MCM4"/>
<proteinExistence type="inferred from homology"/>
<keyword evidence="5" id="KW-1185">Reference proteome</keyword>
<reference evidence="5" key="1">
    <citation type="submission" date="2017-06" db="EMBL/GenBank/DDBJ databases">
        <title>Herbaspirillum phytohormonus sp. nov., isolated from the root nodule of Robinia pseudoacacia in lead-zinc mine.</title>
        <authorList>
            <person name="Fan M."/>
            <person name="Lin Y."/>
        </authorList>
    </citation>
    <scope>NUCLEOTIDE SEQUENCE [LARGE SCALE GENOMIC DNA]</scope>
    <source>
        <strain evidence="5">SC-089</strain>
    </source>
</reference>